<keyword evidence="3" id="KW-1185">Reference proteome</keyword>
<dbReference type="Proteomes" id="UP001153555">
    <property type="component" value="Unassembled WGS sequence"/>
</dbReference>
<protein>
    <submittedName>
        <fullName evidence="2">Uncharacterized protein</fullName>
    </submittedName>
</protein>
<evidence type="ECO:0000313" key="2">
    <source>
        <dbReference type="EMBL" id="CAA0842378.1"/>
    </source>
</evidence>
<comment type="caution">
    <text evidence="2">The sequence shown here is derived from an EMBL/GenBank/DDBJ whole genome shotgun (WGS) entry which is preliminary data.</text>
</comment>
<accession>A0A9N7RS54</accession>
<feature type="non-terminal residue" evidence="2">
    <location>
        <position position="1"/>
    </location>
</feature>
<proteinExistence type="predicted"/>
<sequence>KLRFKTPRHERRRKTSPPSQKHTILSDQPGNQRKYIFDSDSQTCLHDDFDYERSTSIQRHEYEHRAEAGYIRFHKESYQTEQELEYDLSNSL</sequence>
<reference evidence="2" key="1">
    <citation type="submission" date="2019-12" db="EMBL/GenBank/DDBJ databases">
        <authorList>
            <person name="Scholes J."/>
        </authorList>
    </citation>
    <scope>NUCLEOTIDE SEQUENCE</scope>
</reference>
<feature type="compositionally biased region" description="Basic residues" evidence="1">
    <location>
        <begin position="1"/>
        <end position="15"/>
    </location>
</feature>
<name>A0A9N7RS54_STRHE</name>
<feature type="region of interest" description="Disordered" evidence="1">
    <location>
        <begin position="1"/>
        <end position="33"/>
    </location>
</feature>
<dbReference type="EMBL" id="CACSLK010034598">
    <property type="protein sequence ID" value="CAA0842378.1"/>
    <property type="molecule type" value="Genomic_DNA"/>
</dbReference>
<feature type="non-terminal residue" evidence="2">
    <location>
        <position position="92"/>
    </location>
</feature>
<evidence type="ECO:0000256" key="1">
    <source>
        <dbReference type="SAM" id="MobiDB-lite"/>
    </source>
</evidence>
<organism evidence="2 3">
    <name type="scientific">Striga hermonthica</name>
    <name type="common">Purple witchweed</name>
    <name type="synonym">Buchnera hermonthica</name>
    <dbReference type="NCBI Taxonomy" id="68872"/>
    <lineage>
        <taxon>Eukaryota</taxon>
        <taxon>Viridiplantae</taxon>
        <taxon>Streptophyta</taxon>
        <taxon>Embryophyta</taxon>
        <taxon>Tracheophyta</taxon>
        <taxon>Spermatophyta</taxon>
        <taxon>Magnoliopsida</taxon>
        <taxon>eudicotyledons</taxon>
        <taxon>Gunneridae</taxon>
        <taxon>Pentapetalae</taxon>
        <taxon>asterids</taxon>
        <taxon>lamiids</taxon>
        <taxon>Lamiales</taxon>
        <taxon>Orobanchaceae</taxon>
        <taxon>Buchnereae</taxon>
        <taxon>Striga</taxon>
    </lineage>
</organism>
<feature type="compositionally biased region" description="Polar residues" evidence="1">
    <location>
        <begin position="16"/>
        <end position="31"/>
    </location>
</feature>
<gene>
    <name evidence="2" type="ORF">SHERM_08241</name>
</gene>
<dbReference type="AlphaFoldDB" id="A0A9N7RS54"/>
<evidence type="ECO:0000313" key="3">
    <source>
        <dbReference type="Proteomes" id="UP001153555"/>
    </source>
</evidence>